<name>A0A6I2L4A3_9BURK</name>
<organism evidence="3 4">
    <name type="scientific">Duganella guangzhouensis</name>
    <dbReference type="NCBI Taxonomy" id="2666084"/>
    <lineage>
        <taxon>Bacteria</taxon>
        <taxon>Pseudomonadati</taxon>
        <taxon>Pseudomonadota</taxon>
        <taxon>Betaproteobacteria</taxon>
        <taxon>Burkholderiales</taxon>
        <taxon>Oxalobacteraceae</taxon>
        <taxon>Telluria group</taxon>
        <taxon>Duganella</taxon>
    </lineage>
</organism>
<dbReference type="PANTHER" id="PTHR46401">
    <property type="entry name" value="GLYCOSYLTRANSFERASE WBBK-RELATED"/>
    <property type="match status" value="1"/>
</dbReference>
<dbReference type="InterPro" id="IPR001296">
    <property type="entry name" value="Glyco_trans_1"/>
</dbReference>
<evidence type="ECO:0000256" key="1">
    <source>
        <dbReference type="ARBA" id="ARBA00022679"/>
    </source>
</evidence>
<protein>
    <submittedName>
        <fullName evidence="3">Glycosyltransferase</fullName>
    </submittedName>
</protein>
<gene>
    <name evidence="3" type="ORF">GJ699_21670</name>
</gene>
<feature type="domain" description="Glycosyl transferase family 1" evidence="2">
    <location>
        <begin position="1054"/>
        <end position="1213"/>
    </location>
</feature>
<dbReference type="Pfam" id="PF00534">
    <property type="entry name" value="Glycos_transf_1"/>
    <property type="match status" value="3"/>
</dbReference>
<dbReference type="PANTHER" id="PTHR46401:SF2">
    <property type="entry name" value="GLYCOSYLTRANSFERASE WBBK-RELATED"/>
    <property type="match status" value="1"/>
</dbReference>
<evidence type="ECO:0000313" key="4">
    <source>
        <dbReference type="Proteomes" id="UP000433309"/>
    </source>
</evidence>
<proteinExistence type="predicted"/>
<evidence type="ECO:0000313" key="3">
    <source>
        <dbReference type="EMBL" id="MRW92612.1"/>
    </source>
</evidence>
<dbReference type="AlphaFoldDB" id="A0A6I2L4A3"/>
<dbReference type="CDD" id="cd03809">
    <property type="entry name" value="GT4_MtfB-like"/>
    <property type="match status" value="2"/>
</dbReference>
<reference evidence="3 4" key="1">
    <citation type="submission" date="2019-11" db="EMBL/GenBank/DDBJ databases">
        <title>Novel species isolated from a subtropical stream in China.</title>
        <authorList>
            <person name="Lu H."/>
        </authorList>
    </citation>
    <scope>NUCLEOTIDE SEQUENCE [LARGE SCALE GENOMIC DNA]</scope>
    <source>
        <strain evidence="3 4">FT80W</strain>
    </source>
</reference>
<feature type="domain" description="Glycosyl transferase family 1" evidence="2">
    <location>
        <begin position="613"/>
        <end position="785"/>
    </location>
</feature>
<dbReference type="GO" id="GO:0009103">
    <property type="term" value="P:lipopolysaccharide biosynthetic process"/>
    <property type="evidence" value="ECO:0007669"/>
    <property type="project" value="TreeGrafter"/>
</dbReference>
<sequence>MRIVIDLQGAQSESRFRGIGRYSLALALGVARNAGPHEVWLLLNAALPAAIPDLRLAFAGLVPPERIRLFDAPAPSREHHEPHSPRARAGELLREHAIAELHPDVVLVTSLFEGYVDDSVVSVGTLDSGADTAVVLYDLIPFLNPEAYLAHATQRAYYERKIASLRRAGLLLAISDYSRQEAIDALQLQPDHVVAISTAVDACFQPAEADPQALAALRERFGLTRDMLMYAPGGFDTRKNIDGLITAFSLLPQAVRARHQLLIASKLPDGDRAKLEQHARHCGLHDDELILTGYVDDATLIDLYRACALFVFPSKHEGFGLPALEAMACGALVIGADSTSVPEVIGHPDALFDPFQPQAIADKIAAVLSDDELRARLREHGRVQATRFSWDITAQRTVHALEAHHAAKQPPAGSAKRRVAFVSPMPPEKTGVADYAVRVLPTLLPYFDVEVIAHQPQTTLPDEISHLPVRDVAWLRAHADQYDHIIYQFGNSPFHSHMLPLLQDHPGVVVLHDFFLSSMLMHEQLSGAMPGVYHQALLHAHGYAAVQATTLPGGMEAARDAYPCCLEIVQRASQVIVHSDYARTLARQWYGPHAGEDWNMAQLPRAVPAVHDRAAARRALGIDEDAFLVCNFGFVAPTKQCLELLQAWVDSALHQDKKCQLVFVGANHGGDYGQRMTETIRAAGNDDRIRISGWISDEDYLNYLQAADLAVQLRTISRGETSGTVLDCMIYRLPTIINANGAMAEFPHDAAWMLDDCYDPAELVHALNTLYHDAARRDAYGKAAYALMGTRNSPERVGMMYRDALDRELQRRPASRPALLPALLNTPQLEQDDAMLEQLARGIAHGPDLMAPRQLLVDVTAIVHHDLKTGIERVVRHQLQELLQLRAQGWRVEPVYLSNEGGHYHLRYARRYVGRLLGLEQMLGEHDAVIDVQAGDAYYNAGNTPHAVMDAAAEGVYAGLHARGVSINFLVHDLLPVLRPEFFPANTDHSFGAWLRCVAAIADRLICISGAVADETAAWLTANGPERPRPLPLQVLHHGADIGPAPATSANAHPQLSAIGKAPVFLMVGTIEPRKGYLQALDAFELLWQAGVDAQLVIVGSEGWKPLPEAERRTIPRIVSRLQQHAERGRRLHWLQGLEDDALQQLYRDSVCLLQPSEGEGFGLPLIEAASYQLPLLVRDIPVFREVGGEHASYFSGLDGQSLADAVQAWLKLHADGKHPASQGMPWQTWQDNAKQLLSLLEDAPAARHWTPAPV</sequence>
<dbReference type="EMBL" id="WKJK01000012">
    <property type="protein sequence ID" value="MRW92612.1"/>
    <property type="molecule type" value="Genomic_DNA"/>
</dbReference>
<dbReference type="RefSeq" id="WP_154380191.1">
    <property type="nucleotide sequence ID" value="NZ_WKJK01000012.1"/>
</dbReference>
<dbReference type="Proteomes" id="UP000433309">
    <property type="component" value="Unassembled WGS sequence"/>
</dbReference>
<dbReference type="GO" id="GO:0016757">
    <property type="term" value="F:glycosyltransferase activity"/>
    <property type="evidence" value="ECO:0007669"/>
    <property type="project" value="InterPro"/>
</dbReference>
<dbReference type="Gene3D" id="3.40.50.2000">
    <property type="entry name" value="Glycogen Phosphorylase B"/>
    <property type="match status" value="3"/>
</dbReference>
<keyword evidence="4" id="KW-1185">Reference proteome</keyword>
<accession>A0A6I2L4A3</accession>
<keyword evidence="1 3" id="KW-0808">Transferase</keyword>
<feature type="domain" description="Glycosyl transferase family 1" evidence="2">
    <location>
        <begin position="232"/>
        <end position="382"/>
    </location>
</feature>
<comment type="caution">
    <text evidence="3">The sequence shown here is derived from an EMBL/GenBank/DDBJ whole genome shotgun (WGS) entry which is preliminary data.</text>
</comment>
<dbReference type="SUPFAM" id="SSF53756">
    <property type="entry name" value="UDP-Glycosyltransferase/glycogen phosphorylase"/>
    <property type="match status" value="3"/>
</dbReference>
<dbReference type="CDD" id="cd03801">
    <property type="entry name" value="GT4_PimA-like"/>
    <property type="match status" value="1"/>
</dbReference>
<evidence type="ECO:0000259" key="2">
    <source>
        <dbReference type="Pfam" id="PF00534"/>
    </source>
</evidence>